<organism evidence="2 3">
    <name type="scientific">Candidatus Magasanikbacteria bacterium CG10_big_fil_rev_8_21_14_0_10_38_6</name>
    <dbReference type="NCBI Taxonomy" id="1974647"/>
    <lineage>
        <taxon>Bacteria</taxon>
        <taxon>Candidatus Magasanikiibacteriota</taxon>
    </lineage>
</organism>
<dbReference type="EMBL" id="PFBW01000032">
    <property type="protein sequence ID" value="PIR77755.1"/>
    <property type="molecule type" value="Genomic_DNA"/>
</dbReference>
<proteinExistence type="predicted"/>
<evidence type="ECO:0000313" key="2">
    <source>
        <dbReference type="EMBL" id="PIR77755.1"/>
    </source>
</evidence>
<feature type="transmembrane region" description="Helical" evidence="1">
    <location>
        <begin position="12"/>
        <end position="31"/>
    </location>
</feature>
<dbReference type="AlphaFoldDB" id="A0A2M6P205"/>
<evidence type="ECO:0000256" key="1">
    <source>
        <dbReference type="SAM" id="Phobius"/>
    </source>
</evidence>
<keyword evidence="1" id="KW-0472">Membrane</keyword>
<gene>
    <name evidence="2" type="ORF">COU30_00725</name>
</gene>
<evidence type="ECO:0000313" key="3">
    <source>
        <dbReference type="Proteomes" id="UP000228528"/>
    </source>
</evidence>
<sequence>MNISKANNPTILVIFAFLMLILGLFIGKTIWSTNMEDRISNIVSCAGYDEDFLQEMDFSDRDDCQNLNISLHKQYIDDCLSNISNEIDEKYKSNFVQRCVYHKFEIDSVFLSAEYTKFIK</sequence>
<name>A0A2M6P205_9BACT</name>
<evidence type="ECO:0008006" key="4">
    <source>
        <dbReference type="Google" id="ProtNLM"/>
    </source>
</evidence>
<protein>
    <recommendedName>
        <fullName evidence="4">Transmembrane protein</fullName>
    </recommendedName>
</protein>
<reference evidence="3" key="1">
    <citation type="submission" date="2017-09" db="EMBL/GenBank/DDBJ databases">
        <title>Depth-based differentiation of microbial function through sediment-hosted aquifers and enrichment of novel symbionts in the deep terrestrial subsurface.</title>
        <authorList>
            <person name="Probst A.J."/>
            <person name="Ladd B."/>
            <person name="Jarett J.K."/>
            <person name="Geller-Mcgrath D.E."/>
            <person name="Sieber C.M.K."/>
            <person name="Emerson J.B."/>
            <person name="Anantharaman K."/>
            <person name="Thomas B.C."/>
            <person name="Malmstrom R."/>
            <person name="Stieglmeier M."/>
            <person name="Klingl A."/>
            <person name="Woyke T."/>
            <person name="Ryan C.M."/>
            <person name="Banfield J.F."/>
        </authorList>
    </citation>
    <scope>NUCLEOTIDE SEQUENCE [LARGE SCALE GENOMIC DNA]</scope>
</reference>
<accession>A0A2M6P205</accession>
<keyword evidence="1" id="KW-0812">Transmembrane</keyword>
<comment type="caution">
    <text evidence="2">The sequence shown here is derived from an EMBL/GenBank/DDBJ whole genome shotgun (WGS) entry which is preliminary data.</text>
</comment>
<dbReference type="Proteomes" id="UP000228528">
    <property type="component" value="Unassembled WGS sequence"/>
</dbReference>
<keyword evidence="1" id="KW-1133">Transmembrane helix</keyword>